<name>A0ABT6A5Q8_9ACTN</name>
<evidence type="ECO:0000256" key="1">
    <source>
        <dbReference type="SAM" id="MobiDB-lite"/>
    </source>
</evidence>
<sequence>MTASRAGDGPGGAAGCGARLPSHRPTGSAAAQPAPGTGRRRGRGRDAAVAWLRVSRTEWRPVETVLVRRLLV</sequence>
<evidence type="ECO:0000313" key="2">
    <source>
        <dbReference type="EMBL" id="MDF3299165.1"/>
    </source>
</evidence>
<comment type="caution">
    <text evidence="2">The sequence shown here is derived from an EMBL/GenBank/DDBJ whole genome shotgun (WGS) entry which is preliminary data.</text>
</comment>
<organism evidence="2 3">
    <name type="scientific">Streptomyces tropicalis</name>
    <dbReference type="NCBI Taxonomy" id="3034234"/>
    <lineage>
        <taxon>Bacteria</taxon>
        <taxon>Bacillati</taxon>
        <taxon>Actinomycetota</taxon>
        <taxon>Actinomycetes</taxon>
        <taxon>Kitasatosporales</taxon>
        <taxon>Streptomycetaceae</taxon>
        <taxon>Streptomyces</taxon>
    </lineage>
</organism>
<proteinExistence type="predicted"/>
<protein>
    <submittedName>
        <fullName evidence="2">Uncharacterized protein</fullName>
    </submittedName>
</protein>
<keyword evidence="3" id="KW-1185">Reference proteome</keyword>
<evidence type="ECO:0000313" key="3">
    <source>
        <dbReference type="Proteomes" id="UP001221150"/>
    </source>
</evidence>
<dbReference type="EMBL" id="JARJBB010000004">
    <property type="protein sequence ID" value="MDF3299165.1"/>
    <property type="molecule type" value="Genomic_DNA"/>
</dbReference>
<dbReference type="RefSeq" id="WP_276108701.1">
    <property type="nucleotide sequence ID" value="NZ_JARJBB010000004.1"/>
</dbReference>
<accession>A0ABT6A5Q8</accession>
<gene>
    <name evidence="2" type="ORF">P3H78_11060</name>
</gene>
<dbReference type="Proteomes" id="UP001221150">
    <property type="component" value="Unassembled WGS sequence"/>
</dbReference>
<feature type="region of interest" description="Disordered" evidence="1">
    <location>
        <begin position="1"/>
        <end position="44"/>
    </location>
</feature>
<reference evidence="2 3" key="1">
    <citation type="submission" date="2023-03" db="EMBL/GenBank/DDBJ databases">
        <title>Draft genome sequence of Streptomyces sp. K1PA1 isolated from peat swamp forest in Thailand.</title>
        <authorList>
            <person name="Klaysubun C."/>
            <person name="Duangmal K."/>
        </authorList>
    </citation>
    <scope>NUCLEOTIDE SEQUENCE [LARGE SCALE GENOMIC DNA]</scope>
    <source>
        <strain evidence="2 3">K1PA1</strain>
    </source>
</reference>